<dbReference type="InterPro" id="IPR039447">
    <property type="entry name" value="UreH-like_TM_dom"/>
</dbReference>
<keyword evidence="1" id="KW-0812">Transmembrane</keyword>
<feature type="transmembrane region" description="Helical" evidence="1">
    <location>
        <begin position="45"/>
        <end position="62"/>
    </location>
</feature>
<accession>A0A3M0BNA6</accession>
<feature type="transmembrane region" description="Helical" evidence="1">
    <location>
        <begin position="74"/>
        <end position="91"/>
    </location>
</feature>
<feature type="transmembrane region" description="Helical" evidence="1">
    <location>
        <begin position="184"/>
        <end position="204"/>
    </location>
</feature>
<protein>
    <recommendedName>
        <fullName evidence="2">Urease accessory protein UreH-like transmembrane domain-containing protein</fullName>
    </recommendedName>
</protein>
<gene>
    <name evidence="3" type="ORF">CLV39_0396</name>
</gene>
<feature type="domain" description="Urease accessory protein UreH-like transmembrane" evidence="2">
    <location>
        <begin position="6"/>
        <end position="197"/>
    </location>
</feature>
<evidence type="ECO:0000313" key="4">
    <source>
        <dbReference type="Proteomes" id="UP000280842"/>
    </source>
</evidence>
<dbReference type="PANTHER" id="PTHR42208:SF1">
    <property type="entry name" value="HEAVY METAL TRANSPORTER"/>
    <property type="match status" value="1"/>
</dbReference>
<organism evidence="3 4">
    <name type="scientific">Hydrogenothermus marinus</name>
    <dbReference type="NCBI Taxonomy" id="133270"/>
    <lineage>
        <taxon>Bacteria</taxon>
        <taxon>Pseudomonadati</taxon>
        <taxon>Aquificota</taxon>
        <taxon>Aquificia</taxon>
        <taxon>Aquificales</taxon>
        <taxon>Hydrogenothermaceae</taxon>
        <taxon>Hydrogenothermus</taxon>
    </lineage>
</organism>
<reference evidence="3 4" key="1">
    <citation type="submission" date="2018-10" db="EMBL/GenBank/DDBJ databases">
        <title>Genomic Encyclopedia of Archaeal and Bacterial Type Strains, Phase II (KMG-II): from individual species to whole genera.</title>
        <authorList>
            <person name="Goeker M."/>
        </authorList>
    </citation>
    <scope>NUCLEOTIDE SEQUENCE [LARGE SCALE GENOMIC DNA]</scope>
    <source>
        <strain evidence="3 4">VM1</strain>
    </source>
</reference>
<evidence type="ECO:0000256" key="1">
    <source>
        <dbReference type="SAM" id="Phobius"/>
    </source>
</evidence>
<keyword evidence="4" id="KW-1185">Reference proteome</keyword>
<keyword evidence="1" id="KW-1133">Transmembrane helix</keyword>
<dbReference type="EMBL" id="REFO01000010">
    <property type="protein sequence ID" value="RMA97769.1"/>
    <property type="molecule type" value="Genomic_DNA"/>
</dbReference>
<keyword evidence="1" id="KW-0472">Membrane</keyword>
<dbReference type="AlphaFoldDB" id="A0A3M0BNA6"/>
<feature type="transmembrane region" description="Helical" evidence="1">
    <location>
        <begin position="120"/>
        <end position="139"/>
    </location>
</feature>
<comment type="caution">
    <text evidence="3">The sequence shown here is derived from an EMBL/GenBank/DDBJ whole genome shotgun (WGS) entry which is preliminary data.</text>
</comment>
<evidence type="ECO:0000259" key="2">
    <source>
        <dbReference type="Pfam" id="PF13386"/>
    </source>
</evidence>
<dbReference type="PANTHER" id="PTHR42208">
    <property type="entry name" value="HEAVY METAL TRANSPORTER-RELATED"/>
    <property type="match status" value="1"/>
</dbReference>
<sequence>MEYILVILAGFLGSYHCIGMCGFIPPLIQYKNWFIGNLLYNIGRIFTYGFLGFVAGYIGMFFHSLQFQLFQKALSLILGIFMIILGLQILGRVKEKGVPGLDLIFTTIAEILSKFRKNPFFLGMFNGFLPCPLVYAMLLQSVLEKSVVKGFIFMVLFGIGTIPAMFFSSFVFNKLSPPLRKKLASSSGLIVILFGILAIIRALGIMHHH</sequence>
<proteinExistence type="predicted"/>
<dbReference type="Pfam" id="PF13386">
    <property type="entry name" value="DsbD_2"/>
    <property type="match status" value="1"/>
</dbReference>
<dbReference type="Proteomes" id="UP000280842">
    <property type="component" value="Unassembled WGS sequence"/>
</dbReference>
<feature type="transmembrane region" description="Helical" evidence="1">
    <location>
        <begin position="5"/>
        <end position="25"/>
    </location>
</feature>
<feature type="transmembrane region" description="Helical" evidence="1">
    <location>
        <begin position="151"/>
        <end position="172"/>
    </location>
</feature>
<name>A0A3M0BNA6_9AQUI</name>
<evidence type="ECO:0000313" key="3">
    <source>
        <dbReference type="EMBL" id="RMA97769.1"/>
    </source>
</evidence>